<evidence type="ECO:0000313" key="7">
    <source>
        <dbReference type="EMBL" id="AHZ10980.1"/>
    </source>
</evidence>
<dbReference type="Gene3D" id="1.10.287.610">
    <property type="entry name" value="Helix hairpin bin"/>
    <property type="match status" value="1"/>
</dbReference>
<dbReference type="HAMAP" id="MF_00291_B">
    <property type="entry name" value="Ribosomal_uS2_B"/>
    <property type="match status" value="1"/>
</dbReference>
<sequence>MITTDWHEELRALTKAGAHYGHPTSRWNPKMHPYIFRQKKGIHVIDLVQTVRLLSEACQFLTVAASKGKQFLWIGTKKQASKAVMEHAKNAKCHFVNKKWLGGMLTNWPTVRRRIWKLQGLEARERNGYMELLPKKEASMKRKQLARLRKYLGGMRHMTRLPDVVVLIGQKEEITALQECAKLGIPTVCIVDTDCNPDLAYIPIPANDDSTASIGCISERLAGAIRRGYFLRNGKRNQLQAKMKHNKDPLAEVAI</sequence>
<keyword evidence="7" id="KW-0150">Chloroplast</keyword>
<comment type="similarity">
    <text evidence="1 5 6">Belongs to the universal ribosomal protein uS2 family.</text>
</comment>
<dbReference type="GO" id="GO:0009507">
    <property type="term" value="C:chloroplast"/>
    <property type="evidence" value="ECO:0007669"/>
    <property type="project" value="UniProtKB-SubCell"/>
</dbReference>
<dbReference type="AlphaFoldDB" id="A0A024B3F8"/>
<dbReference type="InterPro" id="IPR005706">
    <property type="entry name" value="Ribosomal_uS2_bac/mit/plastid"/>
</dbReference>
<evidence type="ECO:0000256" key="4">
    <source>
        <dbReference type="ARBA" id="ARBA00035155"/>
    </source>
</evidence>
<evidence type="ECO:0000256" key="6">
    <source>
        <dbReference type="RuleBase" id="RU003631"/>
    </source>
</evidence>
<dbReference type="CDD" id="cd01425">
    <property type="entry name" value="RPS2"/>
    <property type="match status" value="1"/>
</dbReference>
<gene>
    <name evidence="5 7" type="primary">rps2</name>
</gene>
<dbReference type="GeneID" id="19523756"/>
<accession>A0A024B3F8</accession>
<dbReference type="GO" id="GO:0006412">
    <property type="term" value="P:translation"/>
    <property type="evidence" value="ECO:0007669"/>
    <property type="project" value="UniProtKB-UniRule"/>
</dbReference>
<name>A0A024B3F8_KLEFL</name>
<evidence type="ECO:0000256" key="2">
    <source>
        <dbReference type="ARBA" id="ARBA00022980"/>
    </source>
</evidence>
<dbReference type="EMBL" id="KJ461680">
    <property type="protein sequence ID" value="AHZ10980.1"/>
    <property type="molecule type" value="Genomic_DNA"/>
</dbReference>
<dbReference type="InterPro" id="IPR018130">
    <property type="entry name" value="Ribosomal_uS2_CS"/>
</dbReference>
<keyword evidence="2 5" id="KW-0689">Ribosomal protein</keyword>
<keyword evidence="7" id="KW-0934">Plastid</keyword>
<dbReference type="PRINTS" id="PR00395">
    <property type="entry name" value="RIBOSOMALS2"/>
</dbReference>
<dbReference type="PANTHER" id="PTHR12534:SF0">
    <property type="entry name" value="SMALL RIBOSOMAL SUBUNIT PROTEIN US2M"/>
    <property type="match status" value="1"/>
</dbReference>
<comment type="subcellular location">
    <subcellularLocation>
        <location evidence="5">Plastid</location>
        <location evidence="5">Chloroplast</location>
    </subcellularLocation>
</comment>
<dbReference type="SUPFAM" id="SSF52313">
    <property type="entry name" value="Ribosomal protein S2"/>
    <property type="match status" value="1"/>
</dbReference>
<protein>
    <recommendedName>
        <fullName evidence="4 5">Small ribosomal subunit protein uS2c</fullName>
    </recommendedName>
</protein>
<dbReference type="RefSeq" id="YP_009033598.1">
    <property type="nucleotide sequence ID" value="NC_024167.1"/>
</dbReference>
<dbReference type="Gene3D" id="3.40.50.10490">
    <property type="entry name" value="Glucose-6-phosphate isomerase like protein, domain 1"/>
    <property type="match status" value="1"/>
</dbReference>
<geneLocation type="chloroplast" evidence="7"/>
<evidence type="ECO:0000256" key="1">
    <source>
        <dbReference type="ARBA" id="ARBA00006242"/>
    </source>
</evidence>
<dbReference type="InterPro" id="IPR023591">
    <property type="entry name" value="Ribosomal_uS2_flav_dom_sf"/>
</dbReference>
<organism evidence="7">
    <name type="scientific">Klebsormidium flaccidum</name>
    <name type="common">Filamentous green alga</name>
    <name type="synonym">Ulothrix flaccida</name>
    <dbReference type="NCBI Taxonomy" id="3175"/>
    <lineage>
        <taxon>Eukaryota</taxon>
        <taxon>Viridiplantae</taxon>
        <taxon>Streptophyta</taxon>
        <taxon>Klebsormidiophyceae</taxon>
        <taxon>Klebsormidiales</taxon>
        <taxon>Klebsormidiaceae</taxon>
        <taxon>Klebsormidium</taxon>
    </lineage>
</organism>
<dbReference type="PROSITE" id="PS00963">
    <property type="entry name" value="RIBOSOMAL_S2_2"/>
    <property type="match status" value="1"/>
</dbReference>
<dbReference type="PANTHER" id="PTHR12534">
    <property type="entry name" value="30S RIBOSOMAL PROTEIN S2 PROKARYOTIC AND ORGANELLAR"/>
    <property type="match status" value="1"/>
</dbReference>
<dbReference type="GO" id="GO:0005763">
    <property type="term" value="C:mitochondrial small ribosomal subunit"/>
    <property type="evidence" value="ECO:0007669"/>
    <property type="project" value="TreeGrafter"/>
</dbReference>
<dbReference type="Pfam" id="PF00318">
    <property type="entry name" value="Ribosomal_S2"/>
    <property type="match status" value="1"/>
</dbReference>
<keyword evidence="3 5" id="KW-0687">Ribonucleoprotein</keyword>
<reference evidence="7" key="1">
    <citation type="journal article" date="2014" name="Genome Biol. Evol.">
        <title>Analyses of charophyte chloroplast genomes help characterize the ancestral chloroplast genome of land plants.</title>
        <authorList>
            <person name="Civan P."/>
            <person name="Foster P.G."/>
            <person name="Embley M.T."/>
            <person name="Seneca A."/>
            <person name="Cox C.J."/>
        </authorList>
    </citation>
    <scope>NUCLEOTIDE SEQUENCE</scope>
</reference>
<proteinExistence type="inferred from homology"/>
<dbReference type="FunFam" id="1.10.287.610:FF:000001">
    <property type="entry name" value="30S ribosomal protein S2"/>
    <property type="match status" value="1"/>
</dbReference>
<evidence type="ECO:0000256" key="5">
    <source>
        <dbReference type="HAMAP-Rule" id="MF_00291"/>
    </source>
</evidence>
<dbReference type="NCBIfam" id="TIGR01011">
    <property type="entry name" value="rpsB_bact"/>
    <property type="match status" value="1"/>
</dbReference>
<evidence type="ECO:0000256" key="3">
    <source>
        <dbReference type="ARBA" id="ARBA00023274"/>
    </source>
</evidence>
<dbReference type="InterPro" id="IPR001865">
    <property type="entry name" value="Ribosomal_uS2"/>
</dbReference>
<dbReference type="GO" id="GO:0003735">
    <property type="term" value="F:structural constituent of ribosome"/>
    <property type="evidence" value="ECO:0007669"/>
    <property type="project" value="InterPro"/>
</dbReference>